<dbReference type="InterPro" id="IPR011333">
    <property type="entry name" value="SKP1/BTB/POZ_sf"/>
</dbReference>
<evidence type="ECO:0000256" key="1">
    <source>
        <dbReference type="SAM" id="MobiDB-lite"/>
    </source>
</evidence>
<dbReference type="AlphaFoldDB" id="A0A813MYT2"/>
<dbReference type="Proteomes" id="UP000663852">
    <property type="component" value="Unassembled WGS sequence"/>
</dbReference>
<dbReference type="EMBL" id="CAJNOJ010000002">
    <property type="protein sequence ID" value="CAF0729179.1"/>
    <property type="molecule type" value="Genomic_DNA"/>
</dbReference>
<dbReference type="SMART" id="SM00225">
    <property type="entry name" value="BTB"/>
    <property type="match status" value="1"/>
</dbReference>
<dbReference type="CDD" id="cd18186">
    <property type="entry name" value="BTB_POZ_ZBTB_KLHL-like"/>
    <property type="match status" value="1"/>
</dbReference>
<evidence type="ECO:0000313" key="4">
    <source>
        <dbReference type="EMBL" id="CAF0944840.1"/>
    </source>
</evidence>
<dbReference type="SUPFAM" id="SSF54695">
    <property type="entry name" value="POZ domain"/>
    <property type="match status" value="1"/>
</dbReference>
<feature type="compositionally biased region" description="Acidic residues" evidence="1">
    <location>
        <begin position="19"/>
        <end position="31"/>
    </location>
</feature>
<dbReference type="Gene3D" id="3.30.710.10">
    <property type="entry name" value="Potassium Channel Kv1.1, Chain A"/>
    <property type="match status" value="1"/>
</dbReference>
<dbReference type="OrthoDB" id="409642at2759"/>
<feature type="compositionally biased region" description="Low complexity" evidence="1">
    <location>
        <begin position="1"/>
        <end position="18"/>
    </location>
</feature>
<proteinExistence type="predicted"/>
<dbReference type="InterPro" id="IPR000210">
    <property type="entry name" value="BTB/POZ_dom"/>
</dbReference>
<feature type="compositionally biased region" description="Acidic residues" evidence="1">
    <location>
        <begin position="401"/>
        <end position="414"/>
    </location>
</feature>
<dbReference type="EMBL" id="CAJNOR010000548">
    <property type="protein sequence ID" value="CAF0944840.1"/>
    <property type="molecule type" value="Genomic_DNA"/>
</dbReference>
<protein>
    <recommendedName>
        <fullName evidence="2">BTB domain-containing protein</fullName>
    </recommendedName>
</protein>
<reference evidence="3" key="1">
    <citation type="submission" date="2021-02" db="EMBL/GenBank/DDBJ databases">
        <authorList>
            <person name="Nowell W R."/>
        </authorList>
    </citation>
    <scope>NUCLEOTIDE SEQUENCE</scope>
</reference>
<feature type="compositionally biased region" description="Low complexity" evidence="1">
    <location>
        <begin position="386"/>
        <end position="400"/>
    </location>
</feature>
<dbReference type="PANTHER" id="PTHR24410:SF23">
    <property type="entry name" value="BTB DOMAIN-CONTAINING PROTEIN-RELATED"/>
    <property type="match status" value="1"/>
</dbReference>
<evidence type="ECO:0000313" key="5">
    <source>
        <dbReference type="Proteomes" id="UP000663828"/>
    </source>
</evidence>
<comment type="caution">
    <text evidence="3">The sequence shown here is derived from an EMBL/GenBank/DDBJ whole genome shotgun (WGS) entry which is preliminary data.</text>
</comment>
<dbReference type="PROSITE" id="PS50097">
    <property type="entry name" value="BTB"/>
    <property type="match status" value="1"/>
</dbReference>
<dbReference type="InterPro" id="IPR051481">
    <property type="entry name" value="BTB-POZ/Galectin-3-binding"/>
</dbReference>
<sequence length="414" mass="47124">MSSSSSTDILDIDTSSQSEDSDAWVDEEETTDNTVGNEQWVNLIEFCSVNSKSDQAVTKDTGVKKLCHATNTAVEDPDTDNHGWIVTNNNRQESLVVSFERSIFINEIIVYETLNPGGIVKLEMLDSARDIWLIMWQRRIPSTKHSASHHTFKPILRRYRIQSNTIRLTIDPTHSNQIGIQAIKLLGSNTFDAKFHQKSLPSAMSDLYEQAQKKLHTDVQFLVDNEIIHAHRNVLCFRSQYFRSLLLNDFVEKSQRKPIALTDITKSVFHIVLQFIYTGTYPADISYDTAMELLIYTNKITLVSAKNAAMEQLGHHLCVNHDLIITTYDFVKKTSPAFDSLLNFIYNLCADNLNEICRKEDFTKLDKDSMIDIICHSTELRDAKAAEQAAVTNAENTNAAETDDDEEEEEEEEE</sequence>
<feature type="region of interest" description="Disordered" evidence="1">
    <location>
        <begin position="386"/>
        <end position="414"/>
    </location>
</feature>
<feature type="domain" description="BTB" evidence="2">
    <location>
        <begin position="217"/>
        <end position="285"/>
    </location>
</feature>
<organism evidence="3 6">
    <name type="scientific">Adineta ricciae</name>
    <name type="common">Rotifer</name>
    <dbReference type="NCBI Taxonomy" id="249248"/>
    <lineage>
        <taxon>Eukaryota</taxon>
        <taxon>Metazoa</taxon>
        <taxon>Spiralia</taxon>
        <taxon>Gnathifera</taxon>
        <taxon>Rotifera</taxon>
        <taxon>Eurotatoria</taxon>
        <taxon>Bdelloidea</taxon>
        <taxon>Adinetida</taxon>
        <taxon>Adinetidae</taxon>
        <taxon>Adineta</taxon>
    </lineage>
</organism>
<evidence type="ECO:0000313" key="3">
    <source>
        <dbReference type="EMBL" id="CAF0729179.1"/>
    </source>
</evidence>
<dbReference type="PANTHER" id="PTHR24410">
    <property type="entry name" value="HL07962P-RELATED"/>
    <property type="match status" value="1"/>
</dbReference>
<dbReference type="Proteomes" id="UP000663828">
    <property type="component" value="Unassembled WGS sequence"/>
</dbReference>
<accession>A0A813MYT2</accession>
<gene>
    <name evidence="3" type="ORF">EDS130_LOCUS969</name>
    <name evidence="4" type="ORF">XAT740_LOCUS10327</name>
</gene>
<feature type="region of interest" description="Disordered" evidence="1">
    <location>
        <begin position="1"/>
        <end position="33"/>
    </location>
</feature>
<evidence type="ECO:0000259" key="2">
    <source>
        <dbReference type="PROSITE" id="PS50097"/>
    </source>
</evidence>
<keyword evidence="5" id="KW-1185">Reference proteome</keyword>
<name>A0A813MYT2_ADIRI</name>
<dbReference type="Pfam" id="PF00651">
    <property type="entry name" value="BTB"/>
    <property type="match status" value="1"/>
</dbReference>
<evidence type="ECO:0000313" key="6">
    <source>
        <dbReference type="Proteomes" id="UP000663852"/>
    </source>
</evidence>